<dbReference type="FunFam" id="3.20.20.20:FF:000006">
    <property type="entry name" value="Dihydropteroate synthase"/>
    <property type="match status" value="1"/>
</dbReference>
<feature type="domain" description="Pterin-binding" evidence="13">
    <location>
        <begin position="8"/>
        <end position="291"/>
    </location>
</feature>
<keyword evidence="9 12" id="KW-0460">Magnesium</keyword>
<evidence type="ECO:0000256" key="4">
    <source>
        <dbReference type="ARBA" id="ARBA00009503"/>
    </source>
</evidence>
<accession>A0A7C3ZT51</accession>
<evidence type="ECO:0000256" key="11">
    <source>
        <dbReference type="ARBA" id="ARBA00030193"/>
    </source>
</evidence>
<dbReference type="PROSITE" id="PS00793">
    <property type="entry name" value="DHPS_2"/>
    <property type="match status" value="1"/>
</dbReference>
<dbReference type="PROSITE" id="PS00792">
    <property type="entry name" value="DHPS_1"/>
    <property type="match status" value="1"/>
</dbReference>
<comment type="similarity">
    <text evidence="4 12">Belongs to the DHPS family.</text>
</comment>
<evidence type="ECO:0000313" key="14">
    <source>
        <dbReference type="EMBL" id="HGG00666.1"/>
    </source>
</evidence>
<keyword evidence="7 12" id="KW-0808">Transferase</keyword>
<comment type="caution">
    <text evidence="14">The sequence shown here is derived from an EMBL/GenBank/DDBJ whole genome shotgun (WGS) entry which is preliminary data.</text>
</comment>
<comment type="cofactor">
    <cofactor evidence="2 12">
        <name>Mg(2+)</name>
        <dbReference type="ChEBI" id="CHEBI:18420"/>
    </cofactor>
</comment>
<keyword evidence="10 12" id="KW-0289">Folate biosynthesis</keyword>
<comment type="pathway">
    <text evidence="3 12">Cofactor biosynthesis; tetrahydrofolate biosynthesis; 7,8-dihydrofolate from 2-amino-4-hydroxy-6-hydroxymethyl-7,8-dihydropteridine diphosphate and 4-aminobenzoate: step 1/2.</text>
</comment>
<protein>
    <recommendedName>
        <fullName evidence="6 12">Dihydropteroate synthase</fullName>
        <shortName evidence="12">DHPS</shortName>
        <ecNumber evidence="5 12">2.5.1.15</ecNumber>
    </recommendedName>
    <alternativeName>
        <fullName evidence="11 12">Dihydropteroate pyrophosphorylase</fullName>
    </alternativeName>
</protein>
<dbReference type="Pfam" id="PF00809">
    <property type="entry name" value="Pterin_bind"/>
    <property type="match status" value="2"/>
</dbReference>
<evidence type="ECO:0000256" key="7">
    <source>
        <dbReference type="ARBA" id="ARBA00022679"/>
    </source>
</evidence>
<dbReference type="GO" id="GO:0046656">
    <property type="term" value="P:folic acid biosynthetic process"/>
    <property type="evidence" value="ECO:0007669"/>
    <property type="project" value="UniProtKB-KW"/>
</dbReference>
<evidence type="ECO:0000256" key="3">
    <source>
        <dbReference type="ARBA" id="ARBA00004763"/>
    </source>
</evidence>
<organism evidence="14">
    <name type="scientific">Planktothricoides sp. SpSt-374</name>
    <dbReference type="NCBI Taxonomy" id="2282167"/>
    <lineage>
        <taxon>Bacteria</taxon>
        <taxon>Bacillati</taxon>
        <taxon>Cyanobacteriota</taxon>
        <taxon>Cyanophyceae</taxon>
        <taxon>Oscillatoriophycideae</taxon>
        <taxon>Oscillatoriales</taxon>
        <taxon>Oscillatoriaceae</taxon>
        <taxon>Planktothricoides</taxon>
    </lineage>
</organism>
<gene>
    <name evidence="14" type="primary">folP</name>
    <name evidence="14" type="ORF">ENR15_08460</name>
</gene>
<name>A0A7C3ZT51_9CYAN</name>
<dbReference type="PANTHER" id="PTHR20941">
    <property type="entry name" value="FOLATE SYNTHESIS PROTEINS"/>
    <property type="match status" value="1"/>
</dbReference>
<dbReference type="InterPro" id="IPR011005">
    <property type="entry name" value="Dihydropteroate_synth-like_sf"/>
</dbReference>
<dbReference type="EC" id="2.5.1.15" evidence="5 12"/>
<evidence type="ECO:0000256" key="1">
    <source>
        <dbReference type="ARBA" id="ARBA00000012"/>
    </source>
</evidence>
<dbReference type="EMBL" id="DSPX01000083">
    <property type="protein sequence ID" value="HGG00666.1"/>
    <property type="molecule type" value="Genomic_DNA"/>
</dbReference>
<proteinExistence type="inferred from homology"/>
<dbReference type="SUPFAM" id="SSF51717">
    <property type="entry name" value="Dihydropteroate synthetase-like"/>
    <property type="match status" value="1"/>
</dbReference>
<dbReference type="InterPro" id="IPR045031">
    <property type="entry name" value="DHP_synth-like"/>
</dbReference>
<reference evidence="14" key="1">
    <citation type="journal article" date="2020" name="mSystems">
        <title>Genome- and Community-Level Interaction Insights into Carbon Utilization and Element Cycling Functions of Hydrothermarchaeota in Hydrothermal Sediment.</title>
        <authorList>
            <person name="Zhou Z."/>
            <person name="Liu Y."/>
            <person name="Xu W."/>
            <person name="Pan J."/>
            <person name="Luo Z.H."/>
            <person name="Li M."/>
        </authorList>
    </citation>
    <scope>NUCLEOTIDE SEQUENCE [LARGE SCALE GENOMIC DNA]</scope>
    <source>
        <strain evidence="14">SpSt-374</strain>
    </source>
</reference>
<dbReference type="CDD" id="cd00739">
    <property type="entry name" value="DHPS"/>
    <property type="match status" value="1"/>
</dbReference>
<dbReference type="InterPro" id="IPR006390">
    <property type="entry name" value="DHP_synth_dom"/>
</dbReference>
<comment type="function">
    <text evidence="12">Catalyzes the condensation of para-aminobenzoate (pABA) with 6-hydroxymethyl-7,8-dihydropterin diphosphate (DHPt-PP) to form 7,8-dihydropteroate (H2Pte), the immediate precursor of folate derivatives.</text>
</comment>
<dbReference type="GO" id="GO:0046872">
    <property type="term" value="F:metal ion binding"/>
    <property type="evidence" value="ECO:0007669"/>
    <property type="project" value="UniProtKB-KW"/>
</dbReference>
<dbReference type="GO" id="GO:0004156">
    <property type="term" value="F:dihydropteroate synthase activity"/>
    <property type="evidence" value="ECO:0007669"/>
    <property type="project" value="UniProtKB-EC"/>
</dbReference>
<evidence type="ECO:0000256" key="8">
    <source>
        <dbReference type="ARBA" id="ARBA00022723"/>
    </source>
</evidence>
<evidence type="ECO:0000256" key="5">
    <source>
        <dbReference type="ARBA" id="ARBA00012458"/>
    </source>
</evidence>
<dbReference type="PANTHER" id="PTHR20941:SF1">
    <property type="entry name" value="FOLIC ACID SYNTHESIS PROTEIN FOL1"/>
    <property type="match status" value="1"/>
</dbReference>
<evidence type="ECO:0000256" key="12">
    <source>
        <dbReference type="RuleBase" id="RU361205"/>
    </source>
</evidence>
<dbReference type="GO" id="GO:0046654">
    <property type="term" value="P:tetrahydrofolate biosynthetic process"/>
    <property type="evidence" value="ECO:0007669"/>
    <property type="project" value="UniProtKB-UniPathway"/>
</dbReference>
<evidence type="ECO:0000259" key="13">
    <source>
        <dbReference type="PROSITE" id="PS50972"/>
    </source>
</evidence>
<keyword evidence="8 12" id="KW-0479">Metal-binding</keyword>
<dbReference type="UniPathway" id="UPA00077">
    <property type="reaction ID" value="UER00156"/>
</dbReference>
<evidence type="ECO:0000256" key="10">
    <source>
        <dbReference type="ARBA" id="ARBA00022909"/>
    </source>
</evidence>
<sequence>MFDWGHSTYIMGVLNVTPDSFSDGGQFNTPALAQERARYMVLNGADIIDVGGQSTRPGAPLVSEAEEMQRVIPVIEALREENCLPELAPSTQKKRPEPLSGIETPISVDTFRASVAKAAIAAGANWVNDITAGTADRDMLPVVAELGVPLVLMHSRGTPQTMQTLTNYENLIADIHGALQERVEAAVQAGIDRRLLIIDPGIGFAKTHTQNLEILRRLAEFRSLGLPILVGPSRKSFIGHILSSVPPSGEINPPPPQERIWGTAAACTAAIAAGADIIRIHDLPQMRDVCRVADAIYRRNN</sequence>
<dbReference type="Gene3D" id="3.20.20.20">
    <property type="entry name" value="Dihydropteroate synthase-like"/>
    <property type="match status" value="1"/>
</dbReference>
<evidence type="ECO:0000256" key="6">
    <source>
        <dbReference type="ARBA" id="ARBA00016919"/>
    </source>
</evidence>
<dbReference type="NCBIfam" id="TIGR01496">
    <property type="entry name" value="DHPS"/>
    <property type="match status" value="1"/>
</dbReference>
<dbReference type="PROSITE" id="PS50972">
    <property type="entry name" value="PTERIN_BINDING"/>
    <property type="match status" value="1"/>
</dbReference>
<evidence type="ECO:0000256" key="2">
    <source>
        <dbReference type="ARBA" id="ARBA00001946"/>
    </source>
</evidence>
<dbReference type="InterPro" id="IPR000489">
    <property type="entry name" value="Pterin-binding_dom"/>
</dbReference>
<comment type="catalytic activity">
    <reaction evidence="1">
        <text>(7,8-dihydropterin-6-yl)methyl diphosphate + 4-aminobenzoate = 7,8-dihydropteroate + diphosphate</text>
        <dbReference type="Rhea" id="RHEA:19949"/>
        <dbReference type="ChEBI" id="CHEBI:17836"/>
        <dbReference type="ChEBI" id="CHEBI:17839"/>
        <dbReference type="ChEBI" id="CHEBI:33019"/>
        <dbReference type="ChEBI" id="CHEBI:72950"/>
        <dbReference type="EC" id="2.5.1.15"/>
    </reaction>
</comment>
<dbReference type="AlphaFoldDB" id="A0A7C3ZT51"/>
<evidence type="ECO:0000256" key="9">
    <source>
        <dbReference type="ARBA" id="ARBA00022842"/>
    </source>
</evidence>